<accession>A0A2P5D8T4</accession>
<feature type="domain" description="Exocyst complex subunit Exo70 C-terminal" evidence="5">
    <location>
        <begin position="271"/>
        <end position="625"/>
    </location>
</feature>
<evidence type="ECO:0000256" key="3">
    <source>
        <dbReference type="RuleBase" id="RU365026"/>
    </source>
</evidence>
<evidence type="ECO:0000256" key="4">
    <source>
        <dbReference type="SAM" id="MobiDB-lite"/>
    </source>
</evidence>
<organism evidence="6 7">
    <name type="scientific">Trema orientale</name>
    <name type="common">Charcoal tree</name>
    <name type="synonym">Celtis orientalis</name>
    <dbReference type="NCBI Taxonomy" id="63057"/>
    <lineage>
        <taxon>Eukaryota</taxon>
        <taxon>Viridiplantae</taxon>
        <taxon>Streptophyta</taxon>
        <taxon>Embryophyta</taxon>
        <taxon>Tracheophyta</taxon>
        <taxon>Spermatophyta</taxon>
        <taxon>Magnoliopsida</taxon>
        <taxon>eudicotyledons</taxon>
        <taxon>Gunneridae</taxon>
        <taxon>Pentapetalae</taxon>
        <taxon>rosids</taxon>
        <taxon>fabids</taxon>
        <taxon>Rosales</taxon>
        <taxon>Cannabaceae</taxon>
        <taxon>Trema</taxon>
    </lineage>
</organism>
<dbReference type="GO" id="GO:0000145">
    <property type="term" value="C:exocyst"/>
    <property type="evidence" value="ECO:0007669"/>
    <property type="project" value="InterPro"/>
</dbReference>
<proteinExistence type="inferred from homology"/>
<dbReference type="PANTHER" id="PTHR12542">
    <property type="entry name" value="EXOCYST COMPLEX PROTEIN EXO70"/>
    <property type="match status" value="1"/>
</dbReference>
<comment type="caution">
    <text evidence="6">The sequence shown here is derived from an EMBL/GenBank/DDBJ whole genome shotgun (WGS) entry which is preliminary data.</text>
</comment>
<dbReference type="InParanoid" id="A0A2P5D8T4"/>
<gene>
    <name evidence="6" type="ORF">TorRG33x02_258860</name>
</gene>
<evidence type="ECO:0000313" key="7">
    <source>
        <dbReference type="Proteomes" id="UP000237000"/>
    </source>
</evidence>
<dbReference type="Pfam" id="PF03081">
    <property type="entry name" value="Exo70_C"/>
    <property type="match status" value="1"/>
</dbReference>
<dbReference type="Proteomes" id="UP000237000">
    <property type="component" value="Unassembled WGS sequence"/>
</dbReference>
<protein>
    <recommendedName>
        <fullName evidence="3">Exocyst subunit Exo70 family protein</fullName>
    </recommendedName>
</protein>
<keyword evidence="7" id="KW-1185">Reference proteome</keyword>
<dbReference type="PANTHER" id="PTHR12542:SF92">
    <property type="entry name" value="EXOCYST COMPLEX COMPONENT EXO70E2"/>
    <property type="match status" value="1"/>
</dbReference>
<dbReference type="InterPro" id="IPR016159">
    <property type="entry name" value="Cullin_repeat-like_dom_sf"/>
</dbReference>
<dbReference type="Gene3D" id="1.20.1280.170">
    <property type="entry name" value="Exocyst complex component Exo70"/>
    <property type="match status" value="1"/>
</dbReference>
<dbReference type="GO" id="GO:0005546">
    <property type="term" value="F:phosphatidylinositol-4,5-bisphosphate binding"/>
    <property type="evidence" value="ECO:0007669"/>
    <property type="project" value="InterPro"/>
</dbReference>
<feature type="region of interest" description="Disordered" evidence="4">
    <location>
        <begin position="177"/>
        <end position="197"/>
    </location>
</feature>
<name>A0A2P5D8T4_TREOI</name>
<comment type="function">
    <text evidence="3">Component of the exocyst complex.</text>
</comment>
<dbReference type="GO" id="GO:0006887">
    <property type="term" value="P:exocytosis"/>
    <property type="evidence" value="ECO:0007669"/>
    <property type="project" value="UniProtKB-KW"/>
</dbReference>
<dbReference type="AlphaFoldDB" id="A0A2P5D8T4"/>
<dbReference type="Pfam" id="PF20669">
    <property type="entry name" value="Exo70_N"/>
    <property type="match status" value="1"/>
</dbReference>
<sequence>MEDCKSAISNPEGKQHMMAAALHLTKALVASDYLTDDLKKILTDLDSHLSAMGVIVESKGGEFFEFEQRLKHAEEKVASWKPNQLMVCNSDPIEASETFKVVDEIHTLMESLRSLAADESGKPMELLQRAESLLQTVMSRLEEELVHILHQHKQYFEPEYMSFRSCGSDVAYDESFVSVEEEPQDEASRRNSNGDESEDHLVDLVHPQVIPHLKSIANLMFASNYAQELCQAFVKARKEALDEYWDSLSMDTFTIEDVLKMEGKSLNYEIKRWIWIMKILIRVYLPSEKRLCDQILGEFGSFSPHCFVETSKASMLYLLNFGEAVVMGAHEPDKLFRLLDMYEVLADLLLDIDHLLLEEAGSVIRIEFHKLLAKLGDFSRATFAEFRCAIASKTSNTPFPGGSIHHMTKYVMNYIKTLAEYVDTLNVLLKDQVSEDPNSVFELENSQEGGSSSTSCPTAGHLRSIASTLESNLNNRAKLYKDVALQNVFLMNNINYIVQKVKSSKLGLLLGDVWIREHMAKVQQHATGYERNSWSSAVSLLRSHTGSSLPKAIFKERSRSFSVAFEEVYRNQTAWCIPDPQLRAELQISISNKVIQAYRSFTGRNSNDEKHIKYTADDLESFLLDLFEGSPRSLQNFRRR</sequence>
<dbReference type="FunCoup" id="A0A2P5D8T4">
    <property type="interactions" value="2027"/>
</dbReference>
<keyword evidence="3" id="KW-0653">Protein transport</keyword>
<evidence type="ECO:0000256" key="1">
    <source>
        <dbReference type="ARBA" id="ARBA00006756"/>
    </source>
</evidence>
<dbReference type="SUPFAM" id="SSF74788">
    <property type="entry name" value="Cullin repeat-like"/>
    <property type="match status" value="1"/>
</dbReference>
<dbReference type="OrthoDB" id="1922221at2759"/>
<evidence type="ECO:0000259" key="5">
    <source>
        <dbReference type="Pfam" id="PF03081"/>
    </source>
</evidence>
<reference evidence="7" key="1">
    <citation type="submission" date="2016-06" db="EMBL/GenBank/DDBJ databases">
        <title>Parallel loss of symbiosis genes in relatives of nitrogen-fixing non-legume Parasponia.</title>
        <authorList>
            <person name="Van Velzen R."/>
            <person name="Holmer R."/>
            <person name="Bu F."/>
            <person name="Rutten L."/>
            <person name="Van Zeijl A."/>
            <person name="Liu W."/>
            <person name="Santuari L."/>
            <person name="Cao Q."/>
            <person name="Sharma T."/>
            <person name="Shen D."/>
            <person name="Roswanjaya Y."/>
            <person name="Wardhani T."/>
            <person name="Kalhor M.S."/>
            <person name="Jansen J."/>
            <person name="Van den Hoogen J."/>
            <person name="Gungor B."/>
            <person name="Hartog M."/>
            <person name="Hontelez J."/>
            <person name="Verver J."/>
            <person name="Yang W.-C."/>
            <person name="Schijlen E."/>
            <person name="Repin R."/>
            <person name="Schilthuizen M."/>
            <person name="Schranz E."/>
            <person name="Heidstra R."/>
            <person name="Miyata K."/>
            <person name="Fedorova E."/>
            <person name="Kohlen W."/>
            <person name="Bisseling T."/>
            <person name="Smit S."/>
            <person name="Geurts R."/>
        </authorList>
    </citation>
    <scope>NUCLEOTIDE SEQUENCE [LARGE SCALE GENOMIC DNA]</scope>
    <source>
        <strain evidence="7">cv. RG33-2</strain>
    </source>
</reference>
<dbReference type="InterPro" id="IPR004140">
    <property type="entry name" value="Exo70"/>
</dbReference>
<evidence type="ECO:0000313" key="6">
    <source>
        <dbReference type="EMBL" id="PON69695.1"/>
    </source>
</evidence>
<dbReference type="InterPro" id="IPR046364">
    <property type="entry name" value="Exo70_C"/>
</dbReference>
<comment type="similarity">
    <text evidence="1 3">Belongs to the EXO70 family.</text>
</comment>
<dbReference type="GO" id="GO:0015031">
    <property type="term" value="P:protein transport"/>
    <property type="evidence" value="ECO:0007669"/>
    <property type="project" value="UniProtKB-KW"/>
</dbReference>
<feature type="compositionally biased region" description="Basic and acidic residues" evidence="4">
    <location>
        <begin position="186"/>
        <end position="197"/>
    </location>
</feature>
<keyword evidence="3" id="KW-0268">Exocytosis</keyword>
<dbReference type="STRING" id="63057.A0A2P5D8T4"/>
<evidence type="ECO:0000256" key="2">
    <source>
        <dbReference type="ARBA" id="ARBA00022448"/>
    </source>
</evidence>
<dbReference type="EMBL" id="JXTC01000287">
    <property type="protein sequence ID" value="PON69695.1"/>
    <property type="molecule type" value="Genomic_DNA"/>
</dbReference>
<keyword evidence="2 3" id="KW-0813">Transport</keyword>